<feature type="non-terminal residue" evidence="2">
    <location>
        <position position="1"/>
    </location>
</feature>
<dbReference type="EMBL" id="BKCJ011030630">
    <property type="protein sequence ID" value="GFC70809.1"/>
    <property type="molecule type" value="Genomic_DNA"/>
</dbReference>
<feature type="domain" description="Retroviral polymerase SH3-like" evidence="1">
    <location>
        <begin position="31"/>
        <end position="84"/>
    </location>
</feature>
<accession>A0A699QIG5</accession>
<protein>
    <submittedName>
        <fullName evidence="2">Retrovirus-related Pol polyprotein from transposon TNT 1-94</fullName>
    </submittedName>
</protein>
<feature type="non-terminal residue" evidence="2">
    <location>
        <position position="204"/>
    </location>
</feature>
<dbReference type="Pfam" id="PF25597">
    <property type="entry name" value="SH3_retrovirus"/>
    <property type="match status" value="1"/>
</dbReference>
<organism evidence="2">
    <name type="scientific">Tanacetum cinerariifolium</name>
    <name type="common">Dalmatian daisy</name>
    <name type="synonym">Chrysanthemum cinerariifolium</name>
    <dbReference type="NCBI Taxonomy" id="118510"/>
    <lineage>
        <taxon>Eukaryota</taxon>
        <taxon>Viridiplantae</taxon>
        <taxon>Streptophyta</taxon>
        <taxon>Embryophyta</taxon>
        <taxon>Tracheophyta</taxon>
        <taxon>Spermatophyta</taxon>
        <taxon>Magnoliopsida</taxon>
        <taxon>eudicotyledons</taxon>
        <taxon>Gunneridae</taxon>
        <taxon>Pentapetalae</taxon>
        <taxon>asterids</taxon>
        <taxon>campanulids</taxon>
        <taxon>Asterales</taxon>
        <taxon>Asteraceae</taxon>
        <taxon>Asteroideae</taxon>
        <taxon>Anthemideae</taxon>
        <taxon>Anthemidinae</taxon>
        <taxon>Tanacetum</taxon>
    </lineage>
</organism>
<gene>
    <name evidence="2" type="ORF">Tci_842779</name>
</gene>
<dbReference type="AlphaFoldDB" id="A0A699QIG5"/>
<proteinExistence type="predicted"/>
<evidence type="ECO:0000259" key="1">
    <source>
        <dbReference type="Pfam" id="PF25597"/>
    </source>
</evidence>
<comment type="caution">
    <text evidence="2">The sequence shown here is derived from an EMBL/GenBank/DDBJ whole genome shotgun (WGS) entry which is preliminary data.</text>
</comment>
<dbReference type="InterPro" id="IPR057670">
    <property type="entry name" value="SH3_retrovirus"/>
</dbReference>
<evidence type="ECO:0000313" key="2">
    <source>
        <dbReference type="EMBL" id="GFC70809.1"/>
    </source>
</evidence>
<name>A0A699QIG5_TANCI</name>
<sequence length="204" mass="23076">VLVTKPHNKTPYELLLGISPSIRFMRPFGCPVTILNTLDPLGKFDRKADEGFLLGYSVNSKTFRVLNSRTRIVQETLHINFLANKPNVAGISPKWLFDIDTLTKSMNYQPVVVGNQPNENAGIKENFDAGKVGKETVSAQQYVMLPLWSTGSQDPQNIDADVAKAAFDVKENEIMFMFLQVEVTRLIIRNMMIMLKEMIKERVL</sequence>
<reference evidence="2" key="1">
    <citation type="journal article" date="2019" name="Sci. Rep.">
        <title>Draft genome of Tanacetum cinerariifolium, the natural source of mosquito coil.</title>
        <authorList>
            <person name="Yamashiro T."/>
            <person name="Shiraishi A."/>
            <person name="Satake H."/>
            <person name="Nakayama K."/>
        </authorList>
    </citation>
    <scope>NUCLEOTIDE SEQUENCE</scope>
</reference>